<keyword evidence="4 6" id="KW-1133">Transmembrane helix</keyword>
<evidence type="ECO:0000256" key="1">
    <source>
        <dbReference type="ARBA" id="ARBA00004370"/>
    </source>
</evidence>
<dbReference type="PANTHER" id="PTHR23427:SF2">
    <property type="entry name" value="SURFEIT LOCUS PROTEIN 1"/>
    <property type="match status" value="1"/>
</dbReference>
<proteinExistence type="inferred from homology"/>
<evidence type="ECO:0000256" key="6">
    <source>
        <dbReference type="RuleBase" id="RU363076"/>
    </source>
</evidence>
<evidence type="ECO:0000256" key="3">
    <source>
        <dbReference type="ARBA" id="ARBA00022692"/>
    </source>
</evidence>
<keyword evidence="3 6" id="KW-0812">Transmembrane</keyword>
<evidence type="ECO:0000256" key="4">
    <source>
        <dbReference type="ARBA" id="ARBA00022989"/>
    </source>
</evidence>
<comment type="similarity">
    <text evidence="2 6">Belongs to the SURF1 family.</text>
</comment>
<reference evidence="8" key="1">
    <citation type="journal article" date="2019" name="Int. J. Syst. Evol. Microbiol.">
        <title>The Global Catalogue of Microorganisms (GCM) 10K type strain sequencing project: providing services to taxonomists for standard genome sequencing and annotation.</title>
        <authorList>
            <consortium name="The Broad Institute Genomics Platform"/>
            <consortium name="The Broad Institute Genome Sequencing Center for Infectious Disease"/>
            <person name="Wu L."/>
            <person name="Ma J."/>
        </authorList>
    </citation>
    <scope>NUCLEOTIDE SEQUENCE [LARGE SCALE GENOMIC DNA]</scope>
    <source>
        <strain evidence="8">KCTC 42899</strain>
    </source>
</reference>
<name>A0ABV7RBY6_9RHOB</name>
<dbReference type="PANTHER" id="PTHR23427">
    <property type="entry name" value="SURFEIT LOCUS PROTEIN"/>
    <property type="match status" value="1"/>
</dbReference>
<evidence type="ECO:0000256" key="2">
    <source>
        <dbReference type="ARBA" id="ARBA00007165"/>
    </source>
</evidence>
<evidence type="ECO:0000313" key="7">
    <source>
        <dbReference type="EMBL" id="MFC3529816.1"/>
    </source>
</evidence>
<feature type="transmembrane region" description="Helical" evidence="6">
    <location>
        <begin position="20"/>
        <end position="38"/>
    </location>
</feature>
<evidence type="ECO:0000256" key="5">
    <source>
        <dbReference type="ARBA" id="ARBA00023136"/>
    </source>
</evidence>
<feature type="transmembrane region" description="Helical" evidence="6">
    <location>
        <begin position="219"/>
        <end position="240"/>
    </location>
</feature>
<gene>
    <name evidence="7" type="ORF">ACFOMH_16705</name>
</gene>
<dbReference type="InterPro" id="IPR045214">
    <property type="entry name" value="Surf1/Surf4"/>
</dbReference>
<dbReference type="RefSeq" id="WP_377745907.1">
    <property type="nucleotide sequence ID" value="NZ_JBHRXJ010000015.1"/>
</dbReference>
<dbReference type="Pfam" id="PF02104">
    <property type="entry name" value="SURF1"/>
    <property type="match status" value="1"/>
</dbReference>
<evidence type="ECO:0000313" key="8">
    <source>
        <dbReference type="Proteomes" id="UP001595721"/>
    </source>
</evidence>
<dbReference type="EMBL" id="JBHRXJ010000015">
    <property type="protein sequence ID" value="MFC3529816.1"/>
    <property type="molecule type" value="Genomic_DNA"/>
</dbReference>
<keyword evidence="5 6" id="KW-0472">Membrane</keyword>
<dbReference type="CDD" id="cd06662">
    <property type="entry name" value="SURF1"/>
    <property type="match status" value="1"/>
</dbReference>
<dbReference type="InterPro" id="IPR002994">
    <property type="entry name" value="Surf1/Shy1"/>
</dbReference>
<comment type="caution">
    <text evidence="7">The sequence shown here is derived from an EMBL/GenBank/DDBJ whole genome shotgun (WGS) entry which is preliminary data.</text>
</comment>
<dbReference type="Proteomes" id="UP001595721">
    <property type="component" value="Unassembled WGS sequence"/>
</dbReference>
<protein>
    <recommendedName>
        <fullName evidence="6">SURF1-like protein</fullName>
    </recommendedName>
</protein>
<keyword evidence="8" id="KW-1185">Reference proteome</keyword>
<accession>A0ABV7RBY6</accession>
<dbReference type="PROSITE" id="PS50895">
    <property type="entry name" value="SURF1"/>
    <property type="match status" value="1"/>
</dbReference>
<sequence>MTQTVDGRARATRPPVPRLVPLTGALAVFILLCGLGIWQVQRLAWKTGLIATVEARLAAAPVPAPGPDAWPELTQAEAEYRRVTVSGRYRPESDRLVKAVTARGPGFWVMTPLDTDRGWQLLINRGFVPDSARRPQDRDLPANDVTISGLLRMSQPGGGFLRANDAAAGRWYSRDTAAMAADLGLGPVAPYFIDAEAGPDADALPIGGLTVVSFRNSHLVYAVTWFSLAALWAGWLIYLWRRGDGGRPGASQDI</sequence>
<organism evidence="7 8">
    <name type="scientific">Paracoccus mangrovi</name>
    <dbReference type="NCBI Taxonomy" id="1715645"/>
    <lineage>
        <taxon>Bacteria</taxon>
        <taxon>Pseudomonadati</taxon>
        <taxon>Pseudomonadota</taxon>
        <taxon>Alphaproteobacteria</taxon>
        <taxon>Rhodobacterales</taxon>
        <taxon>Paracoccaceae</taxon>
        <taxon>Paracoccus</taxon>
    </lineage>
</organism>
<keyword evidence="6" id="KW-1003">Cell membrane</keyword>
<comment type="subcellular location">
    <subcellularLocation>
        <location evidence="6">Cell membrane</location>
        <topology evidence="6">Multi-pass membrane protein</topology>
    </subcellularLocation>
    <subcellularLocation>
        <location evidence="1">Membrane</location>
    </subcellularLocation>
</comment>